<keyword evidence="1" id="KW-0472">Membrane</keyword>
<reference evidence="3" key="1">
    <citation type="submission" date="2016-10" db="EMBL/GenBank/DDBJ databases">
        <authorList>
            <person name="de Groot N.N."/>
        </authorList>
    </citation>
    <scope>NUCLEOTIDE SEQUENCE [LARGE SCALE GENOMIC DNA]</scope>
    <source>
        <strain evidence="3">CDM_6</strain>
    </source>
</reference>
<dbReference type="AlphaFoldDB" id="A0A1G6HYS7"/>
<proteinExistence type="predicted"/>
<evidence type="ECO:0000313" key="2">
    <source>
        <dbReference type="EMBL" id="SDB99293.1"/>
    </source>
</evidence>
<dbReference type="EMBL" id="FMZP01000001">
    <property type="protein sequence ID" value="SDB99293.1"/>
    <property type="molecule type" value="Genomic_DNA"/>
</dbReference>
<evidence type="ECO:0008006" key="6">
    <source>
        <dbReference type="Google" id="ProtNLM"/>
    </source>
</evidence>
<feature type="transmembrane region" description="Helical" evidence="1">
    <location>
        <begin position="76"/>
        <end position="94"/>
    </location>
</feature>
<dbReference type="OrthoDB" id="204947at2157"/>
<keyword evidence="1" id="KW-0812">Transmembrane</keyword>
<evidence type="ECO:0000256" key="1">
    <source>
        <dbReference type="SAM" id="Phobius"/>
    </source>
</evidence>
<organism evidence="2 5">
    <name type="scientific">Natrinema hispanicum</name>
    <dbReference type="NCBI Taxonomy" id="392421"/>
    <lineage>
        <taxon>Archaea</taxon>
        <taxon>Methanobacteriati</taxon>
        <taxon>Methanobacteriota</taxon>
        <taxon>Stenosarchaea group</taxon>
        <taxon>Halobacteria</taxon>
        <taxon>Halobacteriales</taxon>
        <taxon>Natrialbaceae</taxon>
        <taxon>Natrinema</taxon>
    </lineage>
</organism>
<dbReference type="STRING" id="392421.SAMN04488694_102286"/>
<sequence>MSELSRPVWPAYPLSALVAGLGHCYLGRWKRGGIWFVLYALALAFLSARSLSGALAPGEPFVVTALQFDAVSYAEVAVPLAILLVCLLDVYLIGLTERTAAQMAGTDDRRSNSS</sequence>
<reference evidence="4 5" key="2">
    <citation type="submission" date="2016-10" db="EMBL/GenBank/DDBJ databases">
        <authorList>
            <person name="Varghese N."/>
            <person name="Submissions S."/>
        </authorList>
    </citation>
    <scope>NUCLEOTIDE SEQUENCE [LARGE SCALE GENOMIC DNA]</scope>
    <source>
        <strain evidence="2 5">CDM_1</strain>
        <strain evidence="4">CDM_6</strain>
    </source>
</reference>
<evidence type="ECO:0000313" key="3">
    <source>
        <dbReference type="EMBL" id="SES90866.1"/>
    </source>
</evidence>
<evidence type="ECO:0000313" key="5">
    <source>
        <dbReference type="Proteomes" id="UP000324021"/>
    </source>
</evidence>
<dbReference type="Proteomes" id="UP000199320">
    <property type="component" value="Unassembled WGS sequence"/>
</dbReference>
<keyword evidence="1" id="KW-1133">Transmembrane helix</keyword>
<accession>A0A1G6HYS7</accession>
<dbReference type="Proteomes" id="UP000324021">
    <property type="component" value="Unassembled WGS sequence"/>
</dbReference>
<feature type="transmembrane region" description="Helical" evidence="1">
    <location>
        <begin position="12"/>
        <end position="29"/>
    </location>
</feature>
<dbReference type="EMBL" id="FOIC01000002">
    <property type="protein sequence ID" value="SES90866.1"/>
    <property type="molecule type" value="Genomic_DNA"/>
</dbReference>
<feature type="transmembrane region" description="Helical" evidence="1">
    <location>
        <begin position="36"/>
        <end position="56"/>
    </location>
</feature>
<evidence type="ECO:0000313" key="4">
    <source>
        <dbReference type="Proteomes" id="UP000199320"/>
    </source>
</evidence>
<dbReference type="RefSeq" id="WP_092929978.1">
    <property type="nucleotide sequence ID" value="NZ_FMZP01000001.1"/>
</dbReference>
<gene>
    <name evidence="3" type="ORF">SAMN04488694_102286</name>
    <name evidence="2" type="ORF">SAMN05192552_100163</name>
</gene>
<keyword evidence="4" id="KW-1185">Reference proteome</keyword>
<name>A0A1G6HYS7_9EURY</name>
<protein>
    <recommendedName>
        <fullName evidence="6">TM2 domain-containing protein</fullName>
    </recommendedName>
</protein>